<evidence type="ECO:0000313" key="1">
    <source>
        <dbReference type="EMBL" id="SAM63777.1"/>
    </source>
</evidence>
<dbReference type="AlphaFoldDB" id="A0A1C3H458"/>
<name>A0A1C3H458_9GAMM</name>
<evidence type="ECO:0000313" key="2">
    <source>
        <dbReference type="Proteomes" id="UP000190837"/>
    </source>
</evidence>
<dbReference type="Proteomes" id="UP000190837">
    <property type="component" value="Unassembled WGS sequence"/>
</dbReference>
<dbReference type="EMBL" id="FKLO01000043">
    <property type="protein sequence ID" value="SAM63777.1"/>
    <property type="molecule type" value="Genomic_DNA"/>
</dbReference>
<reference evidence="2" key="1">
    <citation type="submission" date="2016-04" db="EMBL/GenBank/DDBJ databases">
        <authorList>
            <person name="Tagini F."/>
        </authorList>
    </citation>
    <scope>NUCLEOTIDE SEQUENCE [LARGE SCALE GENOMIC DNA]</scope>
    <source>
        <strain evidence="2">CHUV0807</strain>
    </source>
</reference>
<evidence type="ECO:0008006" key="3">
    <source>
        <dbReference type="Google" id="ProtNLM"/>
    </source>
</evidence>
<gene>
    <name evidence="1" type="ORF">CHUV0807_1159</name>
</gene>
<protein>
    <recommendedName>
        <fullName evidence="3">RNA polymerase sigma factor 70 region 4 type 2 domain-containing protein</fullName>
    </recommendedName>
</protein>
<proteinExistence type="predicted"/>
<dbReference type="Gene3D" id="1.10.10.10">
    <property type="entry name" value="Winged helix-like DNA-binding domain superfamily/Winged helix DNA-binding domain"/>
    <property type="match status" value="1"/>
</dbReference>
<accession>A0A1C3H458</accession>
<sequence>MLRWRRWNLLRNGTPQGARCNLGKLAQSTPDADDVAPLSDDEAEAVNQALSALKARYPDAHRAIVARYVEGAYDSRGVARRCGISQTAAKVFLREGYAFLDGAVARG</sequence>
<organism evidence="1 2">
    <name type="scientific">Cardiobacterium hominis</name>
    <dbReference type="NCBI Taxonomy" id="2718"/>
    <lineage>
        <taxon>Bacteria</taxon>
        <taxon>Pseudomonadati</taxon>
        <taxon>Pseudomonadota</taxon>
        <taxon>Gammaproteobacteria</taxon>
        <taxon>Cardiobacteriales</taxon>
        <taxon>Cardiobacteriaceae</taxon>
        <taxon>Cardiobacterium</taxon>
    </lineage>
</organism>
<dbReference type="InterPro" id="IPR036388">
    <property type="entry name" value="WH-like_DNA-bd_sf"/>
</dbReference>